<organism evidence="4 5">
    <name type="scientific">Pythium oligandrum</name>
    <name type="common">Mycoparasitic fungus</name>
    <dbReference type="NCBI Taxonomy" id="41045"/>
    <lineage>
        <taxon>Eukaryota</taxon>
        <taxon>Sar</taxon>
        <taxon>Stramenopiles</taxon>
        <taxon>Oomycota</taxon>
        <taxon>Peronosporomycetes</taxon>
        <taxon>Pythiales</taxon>
        <taxon>Pythiaceae</taxon>
        <taxon>Pythium</taxon>
    </lineage>
</organism>
<evidence type="ECO:0000313" key="5">
    <source>
        <dbReference type="Proteomes" id="UP000794436"/>
    </source>
</evidence>
<keyword evidence="1" id="KW-0862">Zinc</keyword>
<dbReference type="InterPro" id="IPR001841">
    <property type="entry name" value="Znf_RING"/>
</dbReference>
<protein>
    <recommendedName>
        <fullName evidence="3">RING-type domain-containing protein</fullName>
    </recommendedName>
</protein>
<feature type="region of interest" description="Disordered" evidence="2">
    <location>
        <begin position="132"/>
        <end position="156"/>
    </location>
</feature>
<keyword evidence="5" id="KW-1185">Reference proteome</keyword>
<evidence type="ECO:0000259" key="3">
    <source>
        <dbReference type="PROSITE" id="PS50089"/>
    </source>
</evidence>
<gene>
    <name evidence="4" type="ORF">Poli38472_006779</name>
</gene>
<name>A0A8K1C573_PYTOL</name>
<feature type="domain" description="RING-type" evidence="3">
    <location>
        <begin position="62"/>
        <end position="104"/>
    </location>
</feature>
<evidence type="ECO:0000256" key="1">
    <source>
        <dbReference type="PROSITE-ProRule" id="PRU00175"/>
    </source>
</evidence>
<feature type="region of interest" description="Disordered" evidence="2">
    <location>
        <begin position="171"/>
        <end position="191"/>
    </location>
</feature>
<keyword evidence="1" id="KW-0479">Metal-binding</keyword>
<dbReference type="GO" id="GO:0008270">
    <property type="term" value="F:zinc ion binding"/>
    <property type="evidence" value="ECO:0007669"/>
    <property type="project" value="UniProtKB-KW"/>
</dbReference>
<reference evidence="4" key="1">
    <citation type="submission" date="2019-03" db="EMBL/GenBank/DDBJ databases">
        <title>Long read genome sequence of the mycoparasitic Pythium oligandrum ATCC 38472 isolated from sugarbeet rhizosphere.</title>
        <authorList>
            <person name="Gaulin E."/>
        </authorList>
    </citation>
    <scope>NUCLEOTIDE SEQUENCE</scope>
    <source>
        <strain evidence="4">ATCC 38472_TT</strain>
    </source>
</reference>
<proteinExistence type="predicted"/>
<comment type="caution">
    <text evidence="4">The sequence shown here is derived from an EMBL/GenBank/DDBJ whole genome shotgun (WGS) entry which is preliminary data.</text>
</comment>
<feature type="compositionally biased region" description="Low complexity" evidence="2">
    <location>
        <begin position="133"/>
        <end position="151"/>
    </location>
</feature>
<dbReference type="PROSITE" id="PS50089">
    <property type="entry name" value="ZF_RING_2"/>
    <property type="match status" value="1"/>
</dbReference>
<keyword evidence="1" id="KW-0863">Zinc-finger</keyword>
<dbReference type="AlphaFoldDB" id="A0A8K1C573"/>
<dbReference type="Proteomes" id="UP000794436">
    <property type="component" value="Unassembled WGS sequence"/>
</dbReference>
<dbReference type="InterPro" id="IPR039301">
    <property type="entry name" value="Sip5/DA2"/>
</dbReference>
<dbReference type="GO" id="GO:0005737">
    <property type="term" value="C:cytoplasm"/>
    <property type="evidence" value="ECO:0007669"/>
    <property type="project" value="TreeGrafter"/>
</dbReference>
<evidence type="ECO:0000256" key="2">
    <source>
        <dbReference type="SAM" id="MobiDB-lite"/>
    </source>
</evidence>
<accession>A0A8K1C573</accession>
<feature type="region of interest" description="Disordered" evidence="2">
    <location>
        <begin position="244"/>
        <end position="323"/>
    </location>
</feature>
<sequence>MGNSPPKRASISRELDRFTHPTGLYPSCPWDFRSVRRMILEKKIAPRFPGRDSKESCFTQECPICFMYYPGSLNTATCCKKPICSECYLQLKPPRKSVCCPFCNREGFSIKYTAPAAINLSSIYTETTYNGNSSTAVEGSSSEASSTSTPTLQHLASVEDRQRIRDDLRSQLNLTDRPLSTPVERPSLSMYNRPPGAANFIISSPEDAALLAEPRFILASAADAARLEEMMLMEAIRRSMRDLNVAKDDDEANTENDGDEYGEDADEDGEGDTLRPSQVVVDEASRTRTSRQPSSNPFDEPPTGRPSPPSDQRDSASYNPFSD</sequence>
<dbReference type="OrthoDB" id="156309at2759"/>
<feature type="compositionally biased region" description="Pro residues" evidence="2">
    <location>
        <begin position="299"/>
        <end position="309"/>
    </location>
</feature>
<dbReference type="PANTHER" id="PTHR31315">
    <property type="entry name" value="PROTEIN SIP5"/>
    <property type="match status" value="1"/>
</dbReference>
<dbReference type="EMBL" id="SPLM01000145">
    <property type="protein sequence ID" value="TMW56769.1"/>
    <property type="molecule type" value="Genomic_DNA"/>
</dbReference>
<evidence type="ECO:0000313" key="4">
    <source>
        <dbReference type="EMBL" id="TMW56769.1"/>
    </source>
</evidence>
<dbReference type="PANTHER" id="PTHR31315:SF1">
    <property type="entry name" value="PROTEIN SIP5"/>
    <property type="match status" value="1"/>
</dbReference>
<feature type="compositionally biased region" description="Acidic residues" evidence="2">
    <location>
        <begin position="248"/>
        <end position="271"/>
    </location>
</feature>